<name>A0A3N2Q4W0_SODAK</name>
<dbReference type="OrthoDB" id="5226586at2759"/>
<proteinExistence type="predicted"/>
<organism evidence="2 3">
    <name type="scientific">Sodiomyces alkalinus (strain CBS 110278 / VKM F-3762 / F11)</name>
    <name type="common">Alkaliphilic filamentous fungus</name>
    <dbReference type="NCBI Taxonomy" id="1314773"/>
    <lineage>
        <taxon>Eukaryota</taxon>
        <taxon>Fungi</taxon>
        <taxon>Dikarya</taxon>
        <taxon>Ascomycota</taxon>
        <taxon>Pezizomycotina</taxon>
        <taxon>Sordariomycetes</taxon>
        <taxon>Hypocreomycetidae</taxon>
        <taxon>Glomerellales</taxon>
        <taxon>Plectosphaerellaceae</taxon>
        <taxon>Sodiomyces</taxon>
    </lineage>
</organism>
<dbReference type="AlphaFoldDB" id="A0A3N2Q4W0"/>
<dbReference type="GeneID" id="39583865"/>
<dbReference type="STRING" id="1314773.A0A3N2Q4W0"/>
<feature type="region of interest" description="Disordered" evidence="1">
    <location>
        <begin position="1"/>
        <end position="22"/>
    </location>
</feature>
<dbReference type="EMBL" id="ML119051">
    <property type="protein sequence ID" value="ROT41801.1"/>
    <property type="molecule type" value="Genomic_DNA"/>
</dbReference>
<reference evidence="2 3" key="1">
    <citation type="journal article" date="2018" name="Mol. Ecol.">
        <title>The obligate alkalophilic soda-lake fungus Sodiomyces alkalinus has shifted to a protein diet.</title>
        <authorList>
            <person name="Grum-Grzhimaylo A.A."/>
            <person name="Falkoski D.L."/>
            <person name="van den Heuvel J."/>
            <person name="Valero-Jimenez C.A."/>
            <person name="Min B."/>
            <person name="Choi I.G."/>
            <person name="Lipzen A."/>
            <person name="Daum C.G."/>
            <person name="Aanen D.K."/>
            <person name="Tsang A."/>
            <person name="Henrissat B."/>
            <person name="Bilanenko E.N."/>
            <person name="de Vries R.P."/>
            <person name="van Kan J.A.L."/>
            <person name="Grigoriev I.V."/>
            <person name="Debets A.J.M."/>
        </authorList>
    </citation>
    <scope>NUCLEOTIDE SEQUENCE [LARGE SCALE GENOMIC DNA]</scope>
    <source>
        <strain evidence="2 3">F11</strain>
    </source>
</reference>
<evidence type="ECO:0000256" key="1">
    <source>
        <dbReference type="SAM" id="MobiDB-lite"/>
    </source>
</evidence>
<sequence>MERSYLLSTLEAQGQKSTDAMRRLSSIQEQLGRNPPSPQRRKIKKQACLLKSKIAEMAEQERVILGRLAELHVELQNRERWARVQREMQSPCFAVESPITPSCWVGSDSTPSDLILTPTMPTPLDATSPEFIPGSRSCALAAYRPWSQPPYLEDGIFLSPDTESAAEFHSFGSPEGLQMWSNKRQLGNDQLRFEYDGNTYHGSCFADDHGPSNPRKHLSTYPSRERRMSLPSLRCIWPGLEEPGAVEGTHEAEKTY</sequence>
<dbReference type="Proteomes" id="UP000272025">
    <property type="component" value="Unassembled WGS sequence"/>
</dbReference>
<evidence type="ECO:0000313" key="3">
    <source>
        <dbReference type="Proteomes" id="UP000272025"/>
    </source>
</evidence>
<gene>
    <name evidence="2" type="ORF">SODALDRAFT_454</name>
</gene>
<keyword evidence="3" id="KW-1185">Reference proteome</keyword>
<feature type="compositionally biased region" description="Polar residues" evidence="1">
    <location>
        <begin position="1"/>
        <end position="18"/>
    </location>
</feature>
<accession>A0A3N2Q4W0</accession>
<protein>
    <submittedName>
        <fullName evidence="2">Uncharacterized protein</fullName>
    </submittedName>
</protein>
<evidence type="ECO:0000313" key="2">
    <source>
        <dbReference type="EMBL" id="ROT41801.1"/>
    </source>
</evidence>
<dbReference type="RefSeq" id="XP_028469607.1">
    <property type="nucleotide sequence ID" value="XM_028615388.1"/>
</dbReference>